<dbReference type="SMART" id="SM00360">
    <property type="entry name" value="RRM"/>
    <property type="match status" value="2"/>
</dbReference>
<accession>A0AAX4PHM9</accession>
<evidence type="ECO:0000256" key="3">
    <source>
        <dbReference type="PROSITE-ProRule" id="PRU00176"/>
    </source>
</evidence>
<dbReference type="PANTHER" id="PTHR23236:SF119">
    <property type="entry name" value="NUCLEAR RNA-BINDING PROTEIN SART-3"/>
    <property type="match status" value="1"/>
</dbReference>
<dbReference type="Proteomes" id="UP001472866">
    <property type="component" value="Chromosome 11"/>
</dbReference>
<dbReference type="Pfam" id="PF00076">
    <property type="entry name" value="RRM_1"/>
    <property type="match status" value="2"/>
</dbReference>
<evidence type="ECO:0000313" key="6">
    <source>
        <dbReference type="Proteomes" id="UP001472866"/>
    </source>
</evidence>
<evidence type="ECO:0000256" key="2">
    <source>
        <dbReference type="ARBA" id="ARBA00022884"/>
    </source>
</evidence>
<dbReference type="InterPro" id="IPR035979">
    <property type="entry name" value="RBD_domain_sf"/>
</dbReference>
<gene>
    <name evidence="5" type="ORF">HKI87_11g68680</name>
</gene>
<dbReference type="InterPro" id="IPR000504">
    <property type="entry name" value="RRM_dom"/>
</dbReference>
<keyword evidence="2 3" id="KW-0694">RNA-binding</keyword>
<evidence type="ECO:0000256" key="1">
    <source>
        <dbReference type="ARBA" id="ARBA00022737"/>
    </source>
</evidence>
<evidence type="ECO:0000259" key="4">
    <source>
        <dbReference type="PROSITE" id="PS50102"/>
    </source>
</evidence>
<protein>
    <submittedName>
        <fullName evidence="5">RNA-binding domain-containing protein</fullName>
    </submittedName>
</protein>
<dbReference type="SUPFAM" id="SSF54928">
    <property type="entry name" value="RNA-binding domain, RBD"/>
    <property type="match status" value="2"/>
</dbReference>
<name>A0AAX4PHM9_9CHLO</name>
<dbReference type="PANTHER" id="PTHR23236">
    <property type="entry name" value="EUKARYOTIC TRANSLATION INITIATION FACTOR 4B/4H"/>
    <property type="match status" value="1"/>
</dbReference>
<organism evidence="5 6">
    <name type="scientific">Chloropicon roscoffensis</name>
    <dbReference type="NCBI Taxonomy" id="1461544"/>
    <lineage>
        <taxon>Eukaryota</taxon>
        <taxon>Viridiplantae</taxon>
        <taxon>Chlorophyta</taxon>
        <taxon>Chloropicophyceae</taxon>
        <taxon>Chloropicales</taxon>
        <taxon>Chloropicaceae</taxon>
        <taxon>Chloropicon</taxon>
    </lineage>
</organism>
<dbReference type="AlphaFoldDB" id="A0AAX4PHM9"/>
<sequence length="250" mass="27781">MEVDKESKEWTGKDLAKHARQAMKQNVSFTFGFDLGGQNDNLIPMSSEGGGPVDGVGGVQPAANQDSRVVYVGGLPYEVTDVEIEQFFSEFGQVERIDKLKFQDSGRFNGIAFVCFDSGRSAKKALSANGRAFYDDDRFLVVRKYVSGGNGAEKKREQHAAPVERKRGYNRVYVGNLPWSCTDAELREWFQGAGCEIKFLRMGTDKDGNFRGFAHLHFATDACVDKALALSGEYWDDRQVKVSPAVPPKR</sequence>
<proteinExistence type="predicted"/>
<feature type="domain" description="RRM" evidence="4">
    <location>
        <begin position="170"/>
        <end position="247"/>
    </location>
</feature>
<feature type="domain" description="RRM" evidence="4">
    <location>
        <begin position="68"/>
        <end position="147"/>
    </location>
</feature>
<evidence type="ECO:0000313" key="5">
    <source>
        <dbReference type="EMBL" id="WZN65311.1"/>
    </source>
</evidence>
<reference evidence="5 6" key="1">
    <citation type="submission" date="2024-03" db="EMBL/GenBank/DDBJ databases">
        <title>Complete genome sequence of the green alga Chloropicon roscoffensis RCC1871.</title>
        <authorList>
            <person name="Lemieux C."/>
            <person name="Pombert J.-F."/>
            <person name="Otis C."/>
            <person name="Turmel M."/>
        </authorList>
    </citation>
    <scope>NUCLEOTIDE SEQUENCE [LARGE SCALE GENOMIC DNA]</scope>
    <source>
        <strain evidence="5 6">RCC1871</strain>
    </source>
</reference>
<dbReference type="Gene3D" id="3.30.70.330">
    <property type="match status" value="2"/>
</dbReference>
<dbReference type="PROSITE" id="PS50102">
    <property type="entry name" value="RRM"/>
    <property type="match status" value="2"/>
</dbReference>
<keyword evidence="1" id="KW-0677">Repeat</keyword>
<keyword evidence="6" id="KW-1185">Reference proteome</keyword>
<dbReference type="InterPro" id="IPR012677">
    <property type="entry name" value="Nucleotide-bd_a/b_plait_sf"/>
</dbReference>
<dbReference type="GO" id="GO:0003723">
    <property type="term" value="F:RNA binding"/>
    <property type="evidence" value="ECO:0007669"/>
    <property type="project" value="UniProtKB-UniRule"/>
</dbReference>
<dbReference type="EMBL" id="CP151511">
    <property type="protein sequence ID" value="WZN65311.1"/>
    <property type="molecule type" value="Genomic_DNA"/>
</dbReference>